<dbReference type="Pfam" id="PF16810">
    <property type="entry name" value="RXLR"/>
    <property type="match status" value="1"/>
</dbReference>
<comment type="function">
    <text evidence="5">Effector that suppresses plant defense responses during pathogen infection.</text>
</comment>
<evidence type="ECO:0000313" key="6">
    <source>
        <dbReference type="EMBL" id="OWZ01130.1"/>
    </source>
</evidence>
<evidence type="ECO:0000313" key="7">
    <source>
        <dbReference type="Proteomes" id="UP000198211"/>
    </source>
</evidence>
<comment type="subcellular location">
    <subcellularLocation>
        <location evidence="1 5">Secreted</location>
    </subcellularLocation>
</comment>
<feature type="signal peptide" evidence="5">
    <location>
        <begin position="1"/>
        <end position="23"/>
    </location>
</feature>
<protein>
    <recommendedName>
        <fullName evidence="5">RxLR effector protein</fullName>
    </recommendedName>
</protein>
<gene>
    <name evidence="6" type="ORF">PHMEG_00027545</name>
</gene>
<feature type="chain" id="PRO_5028522858" description="RxLR effector protein" evidence="5">
    <location>
        <begin position="24"/>
        <end position="202"/>
    </location>
</feature>
<evidence type="ECO:0000256" key="4">
    <source>
        <dbReference type="ARBA" id="ARBA00022729"/>
    </source>
</evidence>
<name>A0A225V9L8_9STRA</name>
<dbReference type="Proteomes" id="UP000198211">
    <property type="component" value="Unassembled WGS sequence"/>
</dbReference>
<dbReference type="EMBL" id="NBNE01007084">
    <property type="protein sequence ID" value="OWZ01130.1"/>
    <property type="molecule type" value="Genomic_DNA"/>
</dbReference>
<sequence>MRVGLAVLASATILLVGNNLVESASHEKLTEVSGPYFDNTVETTSDNKRILRGVDSKNGEERKAFSINNDVPIVVRRWRRVSRPTNQVTLQNMDQILKLKELDAALDPKKADKLIKAGYLGWLGKKDLTMALSTNMKVKIRVFAKWRKEGRTPAVVTELIKKDPAIEKKYRFVYVAYEGWVKKEQAKRITGKKRKRGRTRGE</sequence>
<proteinExistence type="inferred from homology"/>
<evidence type="ECO:0000256" key="3">
    <source>
        <dbReference type="ARBA" id="ARBA00022525"/>
    </source>
</evidence>
<dbReference type="OrthoDB" id="124761at2759"/>
<keyword evidence="4 5" id="KW-0732">Signal</keyword>
<keyword evidence="3 5" id="KW-0964">Secreted</keyword>
<dbReference type="InterPro" id="IPR031825">
    <property type="entry name" value="RXLR"/>
</dbReference>
<dbReference type="GO" id="GO:0005576">
    <property type="term" value="C:extracellular region"/>
    <property type="evidence" value="ECO:0007669"/>
    <property type="project" value="UniProtKB-SubCell"/>
</dbReference>
<keyword evidence="7" id="KW-1185">Reference proteome</keyword>
<organism evidence="6 7">
    <name type="scientific">Phytophthora megakarya</name>
    <dbReference type="NCBI Taxonomy" id="4795"/>
    <lineage>
        <taxon>Eukaryota</taxon>
        <taxon>Sar</taxon>
        <taxon>Stramenopiles</taxon>
        <taxon>Oomycota</taxon>
        <taxon>Peronosporomycetes</taxon>
        <taxon>Peronosporales</taxon>
        <taxon>Peronosporaceae</taxon>
        <taxon>Phytophthora</taxon>
    </lineage>
</organism>
<dbReference type="AlphaFoldDB" id="A0A225V9L8"/>
<evidence type="ECO:0000256" key="1">
    <source>
        <dbReference type="ARBA" id="ARBA00004613"/>
    </source>
</evidence>
<comment type="domain">
    <text evidence="5">The RxLR-dEER motif acts to carry the protein into the host cell cytoplasm through binding to cell surface phosphatidylinositol-3-phosphate.</text>
</comment>
<reference evidence="7" key="1">
    <citation type="submission" date="2017-03" db="EMBL/GenBank/DDBJ databases">
        <title>Phytopthora megakarya and P. palmivora, two closely related causual agents of cacao black pod achieved similar genome size and gene model numbers by different mechanisms.</title>
        <authorList>
            <person name="Ali S."/>
            <person name="Shao J."/>
            <person name="Larry D.J."/>
            <person name="Kronmiller B."/>
            <person name="Shen D."/>
            <person name="Strem M.D."/>
            <person name="Melnick R.L."/>
            <person name="Guiltinan M.J."/>
            <person name="Tyler B.M."/>
            <person name="Meinhardt L.W."/>
            <person name="Bailey B.A."/>
        </authorList>
    </citation>
    <scope>NUCLEOTIDE SEQUENCE [LARGE SCALE GENOMIC DNA]</scope>
    <source>
        <strain evidence="7">zdho120</strain>
    </source>
</reference>
<accession>A0A225V9L8</accession>
<evidence type="ECO:0000256" key="5">
    <source>
        <dbReference type="RuleBase" id="RU367124"/>
    </source>
</evidence>
<comment type="caution">
    <text evidence="6">The sequence shown here is derived from an EMBL/GenBank/DDBJ whole genome shotgun (WGS) entry which is preliminary data.</text>
</comment>
<evidence type="ECO:0000256" key="2">
    <source>
        <dbReference type="ARBA" id="ARBA00010400"/>
    </source>
</evidence>
<comment type="similarity">
    <text evidence="2 5">Belongs to the RxLR effector family.</text>
</comment>